<reference evidence="1" key="2">
    <citation type="journal article" date="2014" name="ISME J.">
        <title>Microbial stratification in low pH oxic and suboxic macroscopic growths along an acid mine drainage.</title>
        <authorList>
            <person name="Mendez-Garcia C."/>
            <person name="Mesa V."/>
            <person name="Sprenger R.R."/>
            <person name="Richter M."/>
            <person name="Diez M.S."/>
            <person name="Solano J."/>
            <person name="Bargiela R."/>
            <person name="Golyshina O.V."/>
            <person name="Manteca A."/>
            <person name="Ramos J.L."/>
            <person name="Gallego J.R."/>
            <person name="Llorente I."/>
            <person name="Martins Dos Santos V.A."/>
            <person name="Jensen O.N."/>
            <person name="Pelaez A.I."/>
            <person name="Sanchez J."/>
            <person name="Ferrer M."/>
        </authorList>
    </citation>
    <scope>NUCLEOTIDE SEQUENCE</scope>
</reference>
<evidence type="ECO:0000313" key="1">
    <source>
        <dbReference type="EMBL" id="EQD39313.1"/>
    </source>
</evidence>
<dbReference type="EMBL" id="AUZX01012434">
    <property type="protein sequence ID" value="EQD39313.1"/>
    <property type="molecule type" value="Genomic_DNA"/>
</dbReference>
<dbReference type="GO" id="GO:0008168">
    <property type="term" value="F:methyltransferase activity"/>
    <property type="evidence" value="ECO:0007669"/>
    <property type="project" value="InterPro"/>
</dbReference>
<accession>T0Z235</accession>
<dbReference type="InterPro" id="IPR002052">
    <property type="entry name" value="DNA_methylase_N6_adenine_CS"/>
</dbReference>
<dbReference type="SUPFAM" id="SSF53335">
    <property type="entry name" value="S-adenosyl-L-methionine-dependent methyltransferases"/>
    <property type="match status" value="1"/>
</dbReference>
<organism evidence="1">
    <name type="scientific">mine drainage metagenome</name>
    <dbReference type="NCBI Taxonomy" id="410659"/>
    <lineage>
        <taxon>unclassified sequences</taxon>
        <taxon>metagenomes</taxon>
        <taxon>ecological metagenomes</taxon>
    </lineage>
</organism>
<proteinExistence type="predicted"/>
<dbReference type="Gene3D" id="3.40.50.150">
    <property type="entry name" value="Vaccinia Virus protein VP39"/>
    <property type="match status" value="1"/>
</dbReference>
<name>T0Z235_9ZZZZ</name>
<dbReference type="GO" id="GO:0003676">
    <property type="term" value="F:nucleic acid binding"/>
    <property type="evidence" value="ECO:0007669"/>
    <property type="project" value="InterPro"/>
</dbReference>
<dbReference type="AlphaFoldDB" id="T0Z235"/>
<comment type="caution">
    <text evidence="1">The sequence shown here is derived from an EMBL/GenBank/DDBJ whole genome shotgun (WGS) entry which is preliminary data.</text>
</comment>
<gene>
    <name evidence="1" type="ORF">B1A_16914</name>
</gene>
<feature type="non-terminal residue" evidence="1">
    <location>
        <position position="1"/>
    </location>
</feature>
<reference evidence="1" key="1">
    <citation type="submission" date="2013-08" db="EMBL/GenBank/DDBJ databases">
        <authorList>
            <person name="Mendez C."/>
            <person name="Richter M."/>
            <person name="Ferrer M."/>
            <person name="Sanchez J."/>
        </authorList>
    </citation>
    <scope>NUCLEOTIDE SEQUENCE</scope>
</reference>
<sequence length="127" mass="14234">WTFAEFDAAHALMPWVVDQVVDAYKGIANLAHEPETMLSAERRARADIVQGSATAVHLADASVDAVVTDPPYYDNVMYAECSDYFYVWLKRSLGDTWPQFCVLVLTDKDDEVVANPSLFKEVARPPH</sequence>
<dbReference type="GO" id="GO:0032259">
    <property type="term" value="P:methylation"/>
    <property type="evidence" value="ECO:0007669"/>
    <property type="project" value="InterPro"/>
</dbReference>
<protein>
    <recommendedName>
        <fullName evidence="2">DUF1156 domain-containing protein</fullName>
    </recommendedName>
</protein>
<dbReference type="InterPro" id="IPR029063">
    <property type="entry name" value="SAM-dependent_MTases_sf"/>
</dbReference>
<evidence type="ECO:0008006" key="2">
    <source>
        <dbReference type="Google" id="ProtNLM"/>
    </source>
</evidence>
<dbReference type="PROSITE" id="PS00092">
    <property type="entry name" value="N6_MTASE"/>
    <property type="match status" value="1"/>
</dbReference>